<comment type="caution">
    <text evidence="2">The sequence shown here is derived from an EMBL/GenBank/DDBJ whole genome shotgun (WGS) entry which is preliminary data.</text>
</comment>
<evidence type="ECO:0000313" key="2">
    <source>
        <dbReference type="EMBL" id="MBK1809990.1"/>
    </source>
</evidence>
<organism evidence="2 3">
    <name type="scientific">Clostridium yunnanense</name>
    <dbReference type="NCBI Taxonomy" id="2800325"/>
    <lineage>
        <taxon>Bacteria</taxon>
        <taxon>Bacillati</taxon>
        <taxon>Bacillota</taxon>
        <taxon>Clostridia</taxon>
        <taxon>Eubacteriales</taxon>
        <taxon>Clostridiaceae</taxon>
        <taxon>Clostridium</taxon>
    </lineage>
</organism>
<name>A0ABS1EKV0_9CLOT</name>
<dbReference type="InterPro" id="IPR000683">
    <property type="entry name" value="Gfo/Idh/MocA-like_OxRdtase_N"/>
</dbReference>
<keyword evidence="3" id="KW-1185">Reference proteome</keyword>
<dbReference type="Pfam" id="PF01408">
    <property type="entry name" value="GFO_IDH_MocA"/>
    <property type="match status" value="1"/>
</dbReference>
<dbReference type="Gene3D" id="3.30.360.10">
    <property type="entry name" value="Dihydrodipicolinate Reductase, domain 2"/>
    <property type="match status" value="1"/>
</dbReference>
<dbReference type="Proteomes" id="UP000596739">
    <property type="component" value="Unassembled WGS sequence"/>
</dbReference>
<dbReference type="PANTHER" id="PTHR43054:SF1">
    <property type="entry name" value="SCYLLO-INOSITOL 2-DEHYDROGENASE (NADP(+)) IOLU"/>
    <property type="match status" value="1"/>
</dbReference>
<evidence type="ECO:0000259" key="1">
    <source>
        <dbReference type="Pfam" id="PF01408"/>
    </source>
</evidence>
<gene>
    <name evidence="2" type="ORF">JHL18_04950</name>
</gene>
<dbReference type="RefSeq" id="WP_200266718.1">
    <property type="nucleotide sequence ID" value="NZ_JAENHN010000010.1"/>
</dbReference>
<sequence>MRLGIVGSGMIVKDLLSTSSNLKDIEFVAICGTERSRETMNQLKDQYGIQELFYDYDELLNVDLDAIYIALPNNLHFEFAKRALEANKNIIVEKPFTSTYKQALVLSKLARQKQLFIFEAITNQYLPNYKKIKELLPTLGEIKIVQCNYSQYSSRYDSFKEGKILPAFNPQFSGGALMDLNIYNIHYAVGLFGKPEGIEYYPNIERGIDTSGILILDYGKFKCVCVGAKDCKAPIANNIQGDKGCIYQDTPANVCERFEVLMNDGSSSKINENNYEHRMVNEFIEFARIIKNNDLESCYKMLDHSLIVAEVQTIARNKGEIIFPDDAYEEI</sequence>
<evidence type="ECO:0000313" key="3">
    <source>
        <dbReference type="Proteomes" id="UP000596739"/>
    </source>
</evidence>
<dbReference type="Gene3D" id="3.40.50.720">
    <property type="entry name" value="NAD(P)-binding Rossmann-like Domain"/>
    <property type="match status" value="1"/>
</dbReference>
<dbReference type="InterPro" id="IPR036291">
    <property type="entry name" value="NAD(P)-bd_dom_sf"/>
</dbReference>
<dbReference type="SUPFAM" id="SSF55347">
    <property type="entry name" value="Glyceraldehyde-3-phosphate dehydrogenase-like, C-terminal domain"/>
    <property type="match status" value="1"/>
</dbReference>
<proteinExistence type="predicted"/>
<dbReference type="PANTHER" id="PTHR43054">
    <property type="match status" value="1"/>
</dbReference>
<protein>
    <submittedName>
        <fullName evidence="2">Gfo/Idh/MocA family oxidoreductase</fullName>
    </submittedName>
</protein>
<dbReference type="SUPFAM" id="SSF51735">
    <property type="entry name" value="NAD(P)-binding Rossmann-fold domains"/>
    <property type="match status" value="1"/>
</dbReference>
<dbReference type="EMBL" id="JAENHN010000010">
    <property type="protein sequence ID" value="MBK1809990.1"/>
    <property type="molecule type" value="Genomic_DNA"/>
</dbReference>
<reference evidence="3" key="1">
    <citation type="submission" date="2021-01" db="EMBL/GenBank/DDBJ databases">
        <title>Genome public.</title>
        <authorList>
            <person name="Liu C."/>
            <person name="Sun Q."/>
        </authorList>
    </citation>
    <scope>NUCLEOTIDE SEQUENCE [LARGE SCALE GENOMIC DNA]</scope>
    <source>
        <strain evidence="3">YIM B02505</strain>
    </source>
</reference>
<feature type="domain" description="Gfo/Idh/MocA-like oxidoreductase N-terminal" evidence="1">
    <location>
        <begin position="2"/>
        <end position="116"/>
    </location>
</feature>
<accession>A0ABS1EKV0</accession>